<organism evidence="1 2">
    <name type="scientific">Stakelama tenebrarum</name>
    <dbReference type="NCBI Taxonomy" id="2711215"/>
    <lineage>
        <taxon>Bacteria</taxon>
        <taxon>Pseudomonadati</taxon>
        <taxon>Pseudomonadota</taxon>
        <taxon>Alphaproteobacteria</taxon>
        <taxon>Sphingomonadales</taxon>
        <taxon>Sphingomonadaceae</taxon>
        <taxon>Stakelama</taxon>
    </lineage>
</organism>
<dbReference type="Proteomes" id="UP000501568">
    <property type="component" value="Chromosome"/>
</dbReference>
<name>A0A6G6Y389_9SPHN</name>
<dbReference type="Gene3D" id="2.30.110.10">
    <property type="entry name" value="Electron Transport, Fmn-binding Protein, Chain A"/>
    <property type="match status" value="1"/>
</dbReference>
<keyword evidence="2" id="KW-1185">Reference proteome</keyword>
<proteinExistence type="predicted"/>
<dbReference type="PANTHER" id="PTHR35802">
    <property type="entry name" value="PROTEASE SYNTHASE AND SPORULATION PROTEIN PAI 2"/>
    <property type="match status" value="1"/>
</dbReference>
<dbReference type="InterPro" id="IPR012349">
    <property type="entry name" value="Split_barrel_FMN-bd"/>
</dbReference>
<reference evidence="1 2" key="1">
    <citation type="submission" date="2020-02" db="EMBL/GenBank/DDBJ databases">
        <authorList>
            <person name="Zheng R.K."/>
            <person name="Sun C.M."/>
        </authorList>
    </citation>
    <scope>NUCLEOTIDE SEQUENCE [LARGE SCALE GENOMIC DNA]</scope>
    <source>
        <strain evidence="2">zrk23</strain>
    </source>
</reference>
<evidence type="ECO:0000313" key="2">
    <source>
        <dbReference type="Proteomes" id="UP000501568"/>
    </source>
</evidence>
<dbReference type="RefSeq" id="WP_165326393.1">
    <property type="nucleotide sequence ID" value="NZ_CP049109.1"/>
</dbReference>
<protein>
    <submittedName>
        <fullName evidence="1">FMN-binding negative transcriptional regulator</fullName>
    </submittedName>
</protein>
<dbReference type="PANTHER" id="PTHR35802:SF1">
    <property type="entry name" value="PROTEASE SYNTHASE AND SPORULATION PROTEIN PAI 2"/>
    <property type="match status" value="1"/>
</dbReference>
<dbReference type="PIRSF" id="PIRSF010372">
    <property type="entry name" value="PaiB"/>
    <property type="match status" value="1"/>
</dbReference>
<accession>A0A6G6Y389</accession>
<dbReference type="SUPFAM" id="SSF50475">
    <property type="entry name" value="FMN-binding split barrel"/>
    <property type="match status" value="1"/>
</dbReference>
<dbReference type="InterPro" id="IPR007396">
    <property type="entry name" value="TR_PAI2-type"/>
</dbReference>
<sequence>MTAQGSPFRPRHHDDIVDLIAAYPLAWMVSTDGDAFAATPLPLLAETDAEGRVVSLFGHFARRNPQVAALEHNPRVTCLFQGPHGYVSPRLVSQPQWGPTWNYAVVKFDGEVTFVPEETGVAVDRLTAAMEGLGEGAWAVTDLGARYDQLVRHIIAFRVHVGEPQARFKLGQDERPAVFDDILAHHPDAALTDWMRKTR</sequence>
<dbReference type="EMBL" id="CP049109">
    <property type="protein sequence ID" value="QIG79392.1"/>
    <property type="molecule type" value="Genomic_DNA"/>
</dbReference>
<gene>
    <name evidence="1" type="ORF">G5C33_06035</name>
</gene>
<dbReference type="KEGG" id="spzr:G5C33_06035"/>
<dbReference type="AlphaFoldDB" id="A0A6G6Y389"/>
<evidence type="ECO:0000313" key="1">
    <source>
        <dbReference type="EMBL" id="QIG79392.1"/>
    </source>
</evidence>
<dbReference type="Pfam" id="PF04299">
    <property type="entry name" value="FMN_bind_2"/>
    <property type="match status" value="1"/>
</dbReference>